<feature type="compositionally biased region" description="Polar residues" evidence="1">
    <location>
        <begin position="385"/>
        <end position="397"/>
    </location>
</feature>
<feature type="compositionally biased region" description="Polar residues" evidence="1">
    <location>
        <begin position="721"/>
        <end position="751"/>
    </location>
</feature>
<dbReference type="PANTHER" id="PTHR33870:SF16">
    <property type="entry name" value="PROTEIN, PUTATIVE-RELATED"/>
    <property type="match status" value="1"/>
</dbReference>
<feature type="compositionally biased region" description="Basic and acidic residues" evidence="1">
    <location>
        <begin position="659"/>
        <end position="670"/>
    </location>
</feature>
<sequence>MDIDAKRIQAFLWKALNFTLEAFFKVIQAYPKASAVTITVLLLYAFLPLLLLFLICSLVVSAIAIVVYRVYFRDDLQGLDNVRGYKKTEEKSSIFRDNDTGKNVIVLAQSETTRRRNVNEKDREQRSNEDKSGVRIAGKNADLVDKTAVVEDNLKEIREVNVHSGNKKAGPCLQHQTSDIVASPPFTSGFLEEGTHLSGVKGEYGESSDDSEEEDGRENRNKAVEWSVDDQMNLSHVGNIEMERNTRLENLIARRRARKLLDIHVRNTLMRTNDPLDRIPSLITARKNHFLTGNSELSPIPGSAPSVLLPMHKSPFDISFDPEKEKLIQTGDSFKKEILADQQKEATLCRHESFGRGTFSPRKSLQHQKIPDFSFHHGPSEKIEASTTGHQSESTQGNEEDANEVETKQIVHEKIHERSKSSSSSEENIPLSGTNKDQLLKSLSSLAQKDVDSDRDDTDLEIHIPYNTDRLLYQKTEGNSFFGDKRMCHAPSNSLASDLQVEVSEVGSPQSTSSNDKSNIFDDYINKEVTSGGEDMLADSSHLSGVEINESNTREVNEASTKENTDAGSSSTNHSLDPNTSDSQPEKVVQQEEISSHSQPFYSNTSDLQPEKIVQQEEISSHMQPTDPNTSDLQPEKVVQQEKISSHSQPLDPNASDLQPEKVVRQEDISSHSQPLDLHTSDLQPEKVVQQEEISSHSQPLDPTTSDLQPEKVVRQEEVSSHSQPSNLPNSIQGQTTDVNPDHPVSSNATDAPSEIGSEDSTKQVVAHTSTSENLKEAPPEEVNVVNESVMHNSDGNEGLKSREVIIEPEAVAEFPAPVMGIDREPLEDTSNNHSDLNTSNTSVPVSDEKDPSASQNTLTQDREEANVTSHNNKPVTIENEAHTKSEPVKDSEGEATLSVKNVDMVEPSNPNDSKASQDIDENVKRIVGDDNAVDTLKATEEIKNIESDAKNNELQEAEPHKDINQHLASDGNDNTETKKVVESESSTSTPNEAVTDSKQIALNDDSGKTSGHAEVEEQLNPHQQNSTVESNIVSQDNKTVNNAANEKETKPANIEKKKSRSWKFF</sequence>
<feature type="region of interest" description="Disordered" evidence="1">
    <location>
        <begin position="817"/>
        <end position="931"/>
    </location>
</feature>
<feature type="region of interest" description="Disordered" evidence="1">
    <location>
        <begin position="371"/>
        <end position="434"/>
    </location>
</feature>
<evidence type="ECO:0000313" key="4">
    <source>
        <dbReference type="Proteomes" id="UP001237642"/>
    </source>
</evidence>
<accession>A0AAD8GXI3</accession>
<feature type="compositionally biased region" description="Basic and acidic residues" evidence="1">
    <location>
        <begin position="115"/>
        <end position="133"/>
    </location>
</feature>
<evidence type="ECO:0000256" key="1">
    <source>
        <dbReference type="SAM" id="MobiDB-lite"/>
    </source>
</evidence>
<dbReference type="Proteomes" id="UP001237642">
    <property type="component" value="Unassembled WGS sequence"/>
</dbReference>
<keyword evidence="4" id="KW-1185">Reference proteome</keyword>
<feature type="region of interest" description="Disordered" evidence="1">
    <location>
        <begin position="543"/>
        <end position="783"/>
    </location>
</feature>
<name>A0AAD8GXI3_9APIA</name>
<feature type="compositionally biased region" description="Basic and acidic residues" evidence="1">
    <location>
        <begin position="374"/>
        <end position="384"/>
    </location>
</feature>
<dbReference type="AlphaFoldDB" id="A0AAD8GXI3"/>
<feature type="compositionally biased region" description="Polar residues" evidence="1">
    <location>
        <begin position="507"/>
        <end position="518"/>
    </location>
</feature>
<feature type="region of interest" description="Disordered" evidence="1">
    <location>
        <begin position="115"/>
        <end position="136"/>
    </location>
</feature>
<feature type="region of interest" description="Disordered" evidence="1">
    <location>
        <begin position="189"/>
        <end position="222"/>
    </location>
</feature>
<feature type="compositionally biased region" description="Basic and acidic residues" evidence="1">
    <location>
        <begin position="1046"/>
        <end position="1057"/>
    </location>
</feature>
<dbReference type="EMBL" id="JAUIZM010000011">
    <property type="protein sequence ID" value="KAK1357170.1"/>
    <property type="molecule type" value="Genomic_DNA"/>
</dbReference>
<feature type="compositionally biased region" description="Basic and acidic residues" evidence="1">
    <location>
        <begin position="945"/>
        <end position="965"/>
    </location>
</feature>
<evidence type="ECO:0000256" key="2">
    <source>
        <dbReference type="SAM" id="Phobius"/>
    </source>
</evidence>
<feature type="region of interest" description="Disordered" evidence="1">
    <location>
        <begin position="945"/>
        <end position="1066"/>
    </location>
</feature>
<feature type="compositionally biased region" description="Basic and acidic residues" evidence="1">
    <location>
        <begin position="552"/>
        <end position="565"/>
    </location>
</feature>
<evidence type="ECO:0000313" key="3">
    <source>
        <dbReference type="EMBL" id="KAK1357170.1"/>
    </source>
</evidence>
<feature type="compositionally biased region" description="Basic and acidic residues" evidence="1">
    <location>
        <begin position="916"/>
        <end position="929"/>
    </location>
</feature>
<organism evidence="3 4">
    <name type="scientific">Heracleum sosnowskyi</name>
    <dbReference type="NCBI Taxonomy" id="360622"/>
    <lineage>
        <taxon>Eukaryota</taxon>
        <taxon>Viridiplantae</taxon>
        <taxon>Streptophyta</taxon>
        <taxon>Embryophyta</taxon>
        <taxon>Tracheophyta</taxon>
        <taxon>Spermatophyta</taxon>
        <taxon>Magnoliopsida</taxon>
        <taxon>eudicotyledons</taxon>
        <taxon>Gunneridae</taxon>
        <taxon>Pentapetalae</taxon>
        <taxon>asterids</taxon>
        <taxon>campanulids</taxon>
        <taxon>Apiales</taxon>
        <taxon>Apiaceae</taxon>
        <taxon>Apioideae</taxon>
        <taxon>apioid superclade</taxon>
        <taxon>Tordylieae</taxon>
        <taxon>Tordyliinae</taxon>
        <taxon>Heracleum</taxon>
    </lineage>
</organism>
<feature type="compositionally biased region" description="Polar residues" evidence="1">
    <location>
        <begin position="984"/>
        <end position="1001"/>
    </location>
</feature>
<feature type="compositionally biased region" description="Polar residues" evidence="1">
    <location>
        <begin position="1021"/>
        <end position="1045"/>
    </location>
</feature>
<gene>
    <name evidence="3" type="ORF">POM88_050426</name>
</gene>
<dbReference type="PANTHER" id="PTHR33870">
    <property type="entry name" value="CARDIOMYOPATHY-ASSOCIATED PROTEIN"/>
    <property type="match status" value="1"/>
</dbReference>
<proteinExistence type="predicted"/>
<reference evidence="3" key="1">
    <citation type="submission" date="2023-02" db="EMBL/GenBank/DDBJ databases">
        <title>Genome of toxic invasive species Heracleum sosnowskyi carries increased number of genes despite the absence of recent whole-genome duplications.</title>
        <authorList>
            <person name="Schelkunov M."/>
            <person name="Shtratnikova V."/>
            <person name="Makarenko M."/>
            <person name="Klepikova A."/>
            <person name="Omelchenko D."/>
            <person name="Novikova G."/>
            <person name="Obukhova E."/>
            <person name="Bogdanov V."/>
            <person name="Penin A."/>
            <person name="Logacheva M."/>
        </authorList>
    </citation>
    <scope>NUCLEOTIDE SEQUENCE</scope>
    <source>
        <strain evidence="3">Hsosn_3</strain>
        <tissue evidence="3">Leaf</tissue>
    </source>
</reference>
<feature type="compositionally biased region" description="Basic and acidic residues" evidence="1">
    <location>
        <begin position="1006"/>
        <end position="1016"/>
    </location>
</feature>
<feature type="compositionally biased region" description="Polar residues" evidence="1">
    <location>
        <begin position="592"/>
        <end position="608"/>
    </location>
</feature>
<feature type="region of interest" description="Disordered" evidence="1">
    <location>
        <begin position="500"/>
        <end position="519"/>
    </location>
</feature>
<feature type="compositionally biased region" description="Basic and acidic residues" evidence="1">
    <location>
        <begin position="405"/>
        <end position="420"/>
    </location>
</feature>
<keyword evidence="2" id="KW-0812">Transmembrane</keyword>
<feature type="compositionally biased region" description="Polar residues" evidence="1">
    <location>
        <begin position="692"/>
        <end position="708"/>
    </location>
</feature>
<protein>
    <submittedName>
        <fullName evidence="3">Uncharacterized protein</fullName>
    </submittedName>
</protein>
<feature type="compositionally biased region" description="Polar residues" evidence="1">
    <location>
        <begin position="829"/>
        <end position="845"/>
    </location>
</feature>
<keyword evidence="2" id="KW-0472">Membrane</keyword>
<feature type="compositionally biased region" description="Polar residues" evidence="1">
    <location>
        <begin position="566"/>
        <end position="583"/>
    </location>
</feature>
<feature type="compositionally biased region" description="Polar residues" evidence="1">
    <location>
        <begin position="617"/>
        <end position="633"/>
    </location>
</feature>
<feature type="compositionally biased region" description="Acidic residues" evidence="1">
    <location>
        <begin position="206"/>
        <end position="216"/>
    </location>
</feature>
<feature type="compositionally biased region" description="Polar residues" evidence="1">
    <location>
        <begin position="642"/>
        <end position="651"/>
    </location>
</feature>
<feature type="compositionally biased region" description="Basic and acidic residues" evidence="1">
    <location>
        <begin position="880"/>
        <end position="893"/>
    </location>
</feature>
<reference evidence="3" key="2">
    <citation type="submission" date="2023-05" db="EMBL/GenBank/DDBJ databases">
        <authorList>
            <person name="Schelkunov M.I."/>
        </authorList>
    </citation>
    <scope>NUCLEOTIDE SEQUENCE</scope>
    <source>
        <strain evidence="3">Hsosn_3</strain>
        <tissue evidence="3">Leaf</tissue>
    </source>
</reference>
<feature type="transmembrane region" description="Helical" evidence="2">
    <location>
        <begin position="41"/>
        <end position="68"/>
    </location>
</feature>
<keyword evidence="2" id="KW-1133">Transmembrane helix</keyword>
<feature type="compositionally biased region" description="Basic and acidic residues" evidence="1">
    <location>
        <begin position="709"/>
        <end position="720"/>
    </location>
</feature>
<feature type="compositionally biased region" description="Polar residues" evidence="1">
    <location>
        <begin position="763"/>
        <end position="773"/>
    </location>
</feature>
<comment type="caution">
    <text evidence="3">The sequence shown here is derived from an EMBL/GenBank/DDBJ whole genome shotgun (WGS) entry which is preliminary data.</text>
</comment>